<evidence type="ECO:0000313" key="8">
    <source>
        <dbReference type="EMBL" id="KAK9888305.1"/>
    </source>
</evidence>
<keyword evidence="9" id="KW-1185">Reference proteome</keyword>
<dbReference type="PANTHER" id="PTHR20855">
    <property type="entry name" value="ADIPOR/PROGESTIN RECEPTOR-RELATED"/>
    <property type="match status" value="1"/>
</dbReference>
<dbReference type="Pfam" id="PF03006">
    <property type="entry name" value="HlyIII"/>
    <property type="match status" value="1"/>
</dbReference>
<evidence type="ECO:0000313" key="9">
    <source>
        <dbReference type="Proteomes" id="UP001431783"/>
    </source>
</evidence>
<evidence type="ECO:0000256" key="5">
    <source>
        <dbReference type="ARBA" id="ARBA00023136"/>
    </source>
</evidence>
<evidence type="ECO:0000256" key="3">
    <source>
        <dbReference type="ARBA" id="ARBA00022692"/>
    </source>
</evidence>
<dbReference type="AlphaFoldDB" id="A0AAW1V8F8"/>
<feature type="binding site" evidence="6">
    <location>
        <position position="192"/>
    </location>
    <ligand>
        <name>Zn(2+)</name>
        <dbReference type="ChEBI" id="CHEBI:29105"/>
    </ligand>
</feature>
<feature type="transmembrane region" description="Helical" evidence="7">
    <location>
        <begin position="238"/>
        <end position="257"/>
    </location>
</feature>
<keyword evidence="3 7" id="KW-0812">Transmembrane</keyword>
<evidence type="ECO:0000256" key="4">
    <source>
        <dbReference type="ARBA" id="ARBA00022989"/>
    </source>
</evidence>
<feature type="transmembrane region" description="Helical" evidence="7">
    <location>
        <begin position="340"/>
        <end position="356"/>
    </location>
</feature>
<comment type="similarity">
    <text evidence="2">Belongs to the ADIPOR family.</text>
</comment>
<comment type="caution">
    <text evidence="8">The sequence shown here is derived from an EMBL/GenBank/DDBJ whole genome shotgun (WGS) entry which is preliminary data.</text>
</comment>
<feature type="transmembrane region" description="Helical" evidence="7">
    <location>
        <begin position="172"/>
        <end position="192"/>
    </location>
</feature>
<dbReference type="GO" id="GO:0033211">
    <property type="term" value="P:adiponectin-activated signaling pathway"/>
    <property type="evidence" value="ECO:0007669"/>
    <property type="project" value="TreeGrafter"/>
</dbReference>
<comment type="subcellular location">
    <subcellularLocation>
        <location evidence="1">Membrane</location>
        <topology evidence="1">Multi-pass membrane protein</topology>
    </subcellularLocation>
</comment>
<dbReference type="GO" id="GO:0046872">
    <property type="term" value="F:metal ion binding"/>
    <property type="evidence" value="ECO:0007669"/>
    <property type="project" value="UniProtKB-KW"/>
</dbReference>
<keyword evidence="6" id="KW-0862">Zinc</keyword>
<dbReference type="GO" id="GO:0005886">
    <property type="term" value="C:plasma membrane"/>
    <property type="evidence" value="ECO:0007669"/>
    <property type="project" value="TreeGrafter"/>
</dbReference>
<feature type="binding site" evidence="6">
    <location>
        <position position="342"/>
    </location>
    <ligand>
        <name>Zn(2+)</name>
        <dbReference type="ChEBI" id="CHEBI:29105"/>
    </ligand>
</feature>
<name>A0AAW1V8F8_9CUCU</name>
<feature type="transmembrane region" description="Helical" evidence="7">
    <location>
        <begin position="139"/>
        <end position="160"/>
    </location>
</feature>
<evidence type="ECO:0000256" key="6">
    <source>
        <dbReference type="PIRSR" id="PIRSR604254-1"/>
    </source>
</evidence>
<gene>
    <name evidence="8" type="ORF">WA026_000567</name>
</gene>
<feature type="transmembrane region" description="Helical" evidence="7">
    <location>
        <begin position="269"/>
        <end position="288"/>
    </location>
</feature>
<feature type="binding site" evidence="6">
    <location>
        <position position="338"/>
    </location>
    <ligand>
        <name>Zn(2+)</name>
        <dbReference type="ChEBI" id="CHEBI:29105"/>
    </ligand>
</feature>
<proteinExistence type="inferred from homology"/>
<dbReference type="GO" id="GO:0038023">
    <property type="term" value="F:signaling receptor activity"/>
    <property type="evidence" value="ECO:0007669"/>
    <property type="project" value="TreeGrafter"/>
</dbReference>
<accession>A0AAW1V8F8</accession>
<dbReference type="Proteomes" id="UP001431783">
    <property type="component" value="Unassembled WGS sequence"/>
</dbReference>
<evidence type="ECO:0000256" key="1">
    <source>
        <dbReference type="ARBA" id="ARBA00004141"/>
    </source>
</evidence>
<organism evidence="8 9">
    <name type="scientific">Henosepilachna vigintioctopunctata</name>
    <dbReference type="NCBI Taxonomy" id="420089"/>
    <lineage>
        <taxon>Eukaryota</taxon>
        <taxon>Metazoa</taxon>
        <taxon>Ecdysozoa</taxon>
        <taxon>Arthropoda</taxon>
        <taxon>Hexapoda</taxon>
        <taxon>Insecta</taxon>
        <taxon>Pterygota</taxon>
        <taxon>Neoptera</taxon>
        <taxon>Endopterygota</taxon>
        <taxon>Coleoptera</taxon>
        <taxon>Polyphaga</taxon>
        <taxon>Cucujiformia</taxon>
        <taxon>Coccinelloidea</taxon>
        <taxon>Coccinellidae</taxon>
        <taxon>Epilachninae</taxon>
        <taxon>Epilachnini</taxon>
        <taxon>Henosepilachna</taxon>
    </lineage>
</organism>
<keyword evidence="4 7" id="KW-1133">Transmembrane helix</keyword>
<dbReference type="PANTHER" id="PTHR20855:SF52">
    <property type="entry name" value="ADIPONECTIN RECEPTOR PROTEIN"/>
    <property type="match status" value="1"/>
</dbReference>
<protein>
    <recommendedName>
        <fullName evidence="10">Adiponectin receptor protein</fullName>
    </recommendedName>
</protein>
<dbReference type="InterPro" id="IPR004254">
    <property type="entry name" value="AdipoR/HlyIII-related"/>
</dbReference>
<evidence type="ECO:0000256" key="2">
    <source>
        <dbReference type="ARBA" id="ARBA00007018"/>
    </source>
</evidence>
<evidence type="ECO:0000256" key="7">
    <source>
        <dbReference type="SAM" id="Phobius"/>
    </source>
</evidence>
<reference evidence="8 9" key="1">
    <citation type="submission" date="2023-03" db="EMBL/GenBank/DDBJ databases">
        <title>Genome insight into feeding habits of ladybird beetles.</title>
        <authorList>
            <person name="Li H.-S."/>
            <person name="Huang Y.-H."/>
            <person name="Pang H."/>
        </authorList>
    </citation>
    <scope>NUCLEOTIDE SEQUENCE [LARGE SCALE GENOMIC DNA]</scope>
    <source>
        <strain evidence="8">SYSU_2023b</strain>
        <tissue evidence="8">Whole body</tissue>
    </source>
</reference>
<feature type="transmembrane region" description="Helical" evidence="7">
    <location>
        <begin position="300"/>
        <end position="320"/>
    </location>
</feature>
<keyword evidence="5 7" id="KW-0472">Membrane</keyword>
<sequence>MPLTSKNYSFRWRKRKRRCHKKESTNSNNSFIKKYQISQGPTEENMDDLTVTGKFEVDSKFEMKGVFKGEISGNDLSLLAFQAESAVRKIIDVGWSVRHFQNLPNWLQDNDYLLFGHRPPLPSFDACFKSIFRLHTETINIWTHLLGCMIFIGIATYFHFWPHLEIETEEKMVFTIFFLGAIACLGFSTIFHTLNCHSETMGSILVKLDYCGIVFLIVGSYVPWLYFVFYCHFRARMVYLTMMCILGLTSITISLWDKFSENSWKPYRAGIFSTFALTGLIPAIHFGLTEGWLNVFLHKSLLWLLLSGVCYCTGTVLYALRIPERFFPGKFDIWLHSHQLFHMFVIGGALVHYFGISEIAVHRLVLEQCSAVYE</sequence>
<keyword evidence="6" id="KW-0479">Metal-binding</keyword>
<evidence type="ECO:0008006" key="10">
    <source>
        <dbReference type="Google" id="ProtNLM"/>
    </source>
</evidence>
<feature type="transmembrane region" description="Helical" evidence="7">
    <location>
        <begin position="204"/>
        <end position="226"/>
    </location>
</feature>
<dbReference type="EMBL" id="JARQZJ010000121">
    <property type="protein sequence ID" value="KAK9888305.1"/>
    <property type="molecule type" value="Genomic_DNA"/>
</dbReference>